<dbReference type="PROSITE" id="PS51257">
    <property type="entry name" value="PROKAR_LIPOPROTEIN"/>
    <property type="match status" value="1"/>
</dbReference>
<keyword evidence="1" id="KW-0732">Signal</keyword>
<dbReference type="EMBL" id="CP060394">
    <property type="protein sequence ID" value="QNI34592.1"/>
    <property type="molecule type" value="Genomic_DNA"/>
</dbReference>
<protein>
    <submittedName>
        <fullName evidence="2">Uncharacterized protein</fullName>
    </submittedName>
</protein>
<accession>A0A7G8BPX2</accession>
<dbReference type="RefSeq" id="WP_186746878.1">
    <property type="nucleotide sequence ID" value="NZ_CP060394.1"/>
</dbReference>
<gene>
    <name evidence="2" type="ORF">H7849_12245</name>
</gene>
<feature type="signal peptide" evidence="1">
    <location>
        <begin position="1"/>
        <end position="22"/>
    </location>
</feature>
<dbReference type="AlphaFoldDB" id="A0A7G8BPX2"/>
<reference evidence="2 3" key="1">
    <citation type="submission" date="2020-08" db="EMBL/GenBank/DDBJ databases">
        <title>Edaphobacter telluris sp. nov. and Acidobacterium dinghuensis sp. nov., two acidobacteria isolated from forest soil.</title>
        <authorList>
            <person name="Fu J."/>
            <person name="Qiu L."/>
        </authorList>
    </citation>
    <scope>NUCLEOTIDE SEQUENCE [LARGE SCALE GENOMIC DNA]</scope>
    <source>
        <strain evidence="2">4Y35</strain>
    </source>
</reference>
<name>A0A7G8BPX2_9BACT</name>
<evidence type="ECO:0000313" key="3">
    <source>
        <dbReference type="Proteomes" id="UP000515312"/>
    </source>
</evidence>
<organism evidence="2 3">
    <name type="scientific">Alloacidobacterium dinghuense</name>
    <dbReference type="NCBI Taxonomy" id="2763107"/>
    <lineage>
        <taxon>Bacteria</taxon>
        <taxon>Pseudomonadati</taxon>
        <taxon>Acidobacteriota</taxon>
        <taxon>Terriglobia</taxon>
        <taxon>Terriglobales</taxon>
        <taxon>Acidobacteriaceae</taxon>
        <taxon>Alloacidobacterium</taxon>
    </lineage>
</organism>
<proteinExistence type="predicted"/>
<evidence type="ECO:0000256" key="1">
    <source>
        <dbReference type="SAM" id="SignalP"/>
    </source>
</evidence>
<feature type="chain" id="PRO_5028955709" evidence="1">
    <location>
        <begin position="23"/>
        <end position="116"/>
    </location>
</feature>
<dbReference type="KEGG" id="adin:H7849_12245"/>
<keyword evidence="3" id="KW-1185">Reference proteome</keyword>
<dbReference type="Proteomes" id="UP000515312">
    <property type="component" value="Chromosome"/>
</dbReference>
<sequence>MRAVGVTIMVLLLFAGIVSSTACEMICTPGNQSAVCCTHTMQSCTSAASVTSERQCGHPQEESALLTGTAQSLQSHVPGNLVSDLVAPTILAFVATSNASPRNSLSRSSFTPPLRI</sequence>
<evidence type="ECO:0000313" key="2">
    <source>
        <dbReference type="EMBL" id="QNI34592.1"/>
    </source>
</evidence>